<feature type="transmembrane region" description="Helical" evidence="1">
    <location>
        <begin position="85"/>
        <end position="104"/>
    </location>
</feature>
<feature type="transmembrane region" description="Helical" evidence="1">
    <location>
        <begin position="12"/>
        <end position="31"/>
    </location>
</feature>
<protein>
    <recommendedName>
        <fullName evidence="4">Glycosyltransferase RgtA/B/C/D-like domain-containing protein</fullName>
    </recommendedName>
</protein>
<proteinExistence type="predicted"/>
<feature type="transmembrane region" description="Helical" evidence="1">
    <location>
        <begin position="422"/>
        <end position="439"/>
    </location>
</feature>
<feature type="transmembrane region" description="Helical" evidence="1">
    <location>
        <begin position="482"/>
        <end position="500"/>
    </location>
</feature>
<feature type="transmembrane region" description="Helical" evidence="1">
    <location>
        <begin position="451"/>
        <end position="470"/>
    </location>
</feature>
<gene>
    <name evidence="2" type="ORF">ADM99_02340</name>
</gene>
<organism evidence="2 3">
    <name type="scientific">Leptolinea tardivitalis</name>
    <dbReference type="NCBI Taxonomy" id="229920"/>
    <lineage>
        <taxon>Bacteria</taxon>
        <taxon>Bacillati</taxon>
        <taxon>Chloroflexota</taxon>
        <taxon>Anaerolineae</taxon>
        <taxon>Anaerolineales</taxon>
        <taxon>Anaerolineaceae</taxon>
        <taxon>Leptolinea</taxon>
    </lineage>
</organism>
<evidence type="ECO:0000313" key="2">
    <source>
        <dbReference type="EMBL" id="KPL74083.1"/>
    </source>
</evidence>
<feature type="transmembrane region" description="Helical" evidence="1">
    <location>
        <begin position="141"/>
        <end position="163"/>
    </location>
</feature>
<dbReference type="AlphaFoldDB" id="A0A0P6X3U4"/>
<dbReference type="Proteomes" id="UP000050430">
    <property type="component" value="Unassembled WGS sequence"/>
</dbReference>
<feature type="transmembrane region" description="Helical" evidence="1">
    <location>
        <begin position="116"/>
        <end position="134"/>
    </location>
</feature>
<evidence type="ECO:0000313" key="3">
    <source>
        <dbReference type="Proteomes" id="UP000050430"/>
    </source>
</evidence>
<sequence>MIKMNKYRLNSGLIIKTLLQFLILLLAFLALQDLYYHFPLFSVKWRIVFVVISFTYIAGILLFFLAMFTQKLDRYLGWIKQKIILGVRWTILLTACCSVIIFLLYTDFGSYFQGQFFRLSVYLFLSTLFSLLLSPNKTQKFDFLFFFFSAGLIGYIFSLANYATEISTYPFSHSWSEGNRFYDYSLIFGQHIYKYNGQLVPNYESPGRYGLWGFWFIFPSIPIWAHRLWNAILWTITPFILSISITRKINHPFLRWTIVFWFSLFIMQGPVYPTLLLALIFLTSGIWSNNRWVKGGFAILSSIFAGMSRYFWIIVPGVWLVLVDLFFVYPERKGTKIQKLIPTIVWGLVGVLPGTYFGLKQLFSPKAPFEIHQPLLFYRLLPNSTYPLGIIINFFIDFSPTLVLLIWILYKSKQKFDVITKLGIAFALSGFALMGFIASTKIGGGSNLHNLDMFIVTIGLIMIILVILMQENMASVITKWPLLIKIFLFIVVLTPGWMAMRTGSKLVNPPDKLVQESLETIRYQVNKAKLHGEVLFIDQRQLLTFEYIKDVKLVPEYEKKYMMDQAMGENTSYFEKFYKDLQNSRFAMIISDPLTTNLQGRDQGFSEENNAYVTLVSKPILAYYQPLITLKGVEVQLLVPKTNCRIIPGAMLIFDCNY</sequence>
<feature type="transmembrane region" description="Helical" evidence="1">
    <location>
        <begin position="228"/>
        <end position="246"/>
    </location>
</feature>
<comment type="caution">
    <text evidence="2">The sequence shown here is derived from an EMBL/GenBank/DDBJ whole genome shotgun (WGS) entry which is preliminary data.</text>
</comment>
<feature type="transmembrane region" description="Helical" evidence="1">
    <location>
        <begin position="258"/>
        <end position="282"/>
    </location>
</feature>
<keyword evidence="1" id="KW-0812">Transmembrane</keyword>
<keyword evidence="1" id="KW-1133">Transmembrane helix</keyword>
<evidence type="ECO:0008006" key="4">
    <source>
        <dbReference type="Google" id="ProtNLM"/>
    </source>
</evidence>
<dbReference type="STRING" id="229920.ADM99_02340"/>
<feature type="transmembrane region" description="Helical" evidence="1">
    <location>
        <begin position="43"/>
        <end position="65"/>
    </location>
</feature>
<feature type="transmembrane region" description="Helical" evidence="1">
    <location>
        <begin position="340"/>
        <end position="359"/>
    </location>
</feature>
<evidence type="ECO:0000256" key="1">
    <source>
        <dbReference type="SAM" id="Phobius"/>
    </source>
</evidence>
<keyword evidence="1" id="KW-0472">Membrane</keyword>
<feature type="transmembrane region" description="Helical" evidence="1">
    <location>
        <begin position="386"/>
        <end position="410"/>
    </location>
</feature>
<accession>A0A0P6X3U4</accession>
<name>A0A0P6X3U4_9CHLR</name>
<keyword evidence="3" id="KW-1185">Reference proteome</keyword>
<feature type="transmembrane region" description="Helical" evidence="1">
    <location>
        <begin position="310"/>
        <end position="328"/>
    </location>
</feature>
<dbReference type="EMBL" id="LGCK01000004">
    <property type="protein sequence ID" value="KPL74083.1"/>
    <property type="molecule type" value="Genomic_DNA"/>
</dbReference>
<reference evidence="2 3" key="1">
    <citation type="submission" date="2015-07" db="EMBL/GenBank/DDBJ databases">
        <title>Genome sequence of Leptolinea tardivitalis DSM 16556.</title>
        <authorList>
            <person name="Hemp J."/>
            <person name="Ward L.M."/>
            <person name="Pace L.A."/>
            <person name="Fischer W.W."/>
        </authorList>
    </citation>
    <scope>NUCLEOTIDE SEQUENCE [LARGE SCALE GENOMIC DNA]</scope>
    <source>
        <strain evidence="2 3">YMTK-2</strain>
    </source>
</reference>